<protein>
    <submittedName>
        <fullName evidence="2">DUF4112 domain-containing protein</fullName>
    </submittedName>
</protein>
<dbReference type="PANTHER" id="PTHR35519">
    <property type="entry name" value="MEMBRANE PROTEINS"/>
    <property type="match status" value="1"/>
</dbReference>
<sequence length="130" mass="14548">MPDFYSKVYDLDSHHQALRLKRLRQMSRILDKFFTVPGTPIHIGLDPLVGFIPVGGDVLGMILASYIVLEAARSGMPKITLIRMVLNVVIDGLIGTIPVIGDLFDCAWTANKYNIELLEQHFQLASRTKP</sequence>
<dbReference type="InterPro" id="IPR025187">
    <property type="entry name" value="DUF4112"/>
</dbReference>
<organism evidence="2 3">
    <name type="scientific">Umezakia ovalisporum FSS-62</name>
    <dbReference type="NCBI Taxonomy" id="2971776"/>
    <lineage>
        <taxon>Bacteria</taxon>
        <taxon>Bacillati</taxon>
        <taxon>Cyanobacteriota</taxon>
        <taxon>Cyanophyceae</taxon>
        <taxon>Nostocales</taxon>
        <taxon>Nodulariaceae</taxon>
        <taxon>Umezakia</taxon>
    </lineage>
</organism>
<feature type="transmembrane region" description="Helical" evidence="1">
    <location>
        <begin position="48"/>
        <end position="69"/>
    </location>
</feature>
<gene>
    <name evidence="2" type="ORF">NWP23_15235</name>
</gene>
<accession>A0AA43KGM2</accession>
<reference evidence="2 3" key="1">
    <citation type="journal article" date="2023" name="J. Phycol.">
        <title>Chrysosporum ovalisporum is synonymous with the true-branching cyanobacterium Umezakia natans (Nostocales/Aphanizomenonaceae).</title>
        <authorList>
            <person name="McGregor G.B."/>
            <person name="Sendall B.C."/>
            <person name="Niiyama Y."/>
            <person name="Tuji A."/>
            <person name="Willis A."/>
        </authorList>
    </citation>
    <scope>NUCLEOTIDE SEQUENCE [LARGE SCALE GENOMIC DNA]</scope>
    <source>
        <strain evidence="2 3">FSS-62</strain>
    </source>
</reference>
<dbReference type="Pfam" id="PF13430">
    <property type="entry name" value="DUF4112"/>
    <property type="match status" value="1"/>
</dbReference>
<comment type="caution">
    <text evidence="2">The sequence shown here is derived from an EMBL/GenBank/DDBJ whole genome shotgun (WGS) entry which is preliminary data.</text>
</comment>
<evidence type="ECO:0000313" key="2">
    <source>
        <dbReference type="EMBL" id="MDH6065083.1"/>
    </source>
</evidence>
<dbReference type="RefSeq" id="WP_280650159.1">
    <property type="nucleotide sequence ID" value="NZ_JANQDL010000098.1"/>
</dbReference>
<dbReference type="Proteomes" id="UP001159370">
    <property type="component" value="Unassembled WGS sequence"/>
</dbReference>
<keyword evidence="1" id="KW-1133">Transmembrane helix</keyword>
<proteinExistence type="predicted"/>
<keyword evidence="1" id="KW-0812">Transmembrane</keyword>
<dbReference type="PANTHER" id="PTHR35519:SF2">
    <property type="entry name" value="PH DOMAIN PROTEIN"/>
    <property type="match status" value="1"/>
</dbReference>
<dbReference type="EMBL" id="JANQDL010000098">
    <property type="protein sequence ID" value="MDH6065083.1"/>
    <property type="molecule type" value="Genomic_DNA"/>
</dbReference>
<feature type="transmembrane region" description="Helical" evidence="1">
    <location>
        <begin position="81"/>
        <end position="101"/>
    </location>
</feature>
<dbReference type="GeneID" id="83683802"/>
<evidence type="ECO:0000313" key="3">
    <source>
        <dbReference type="Proteomes" id="UP001159370"/>
    </source>
</evidence>
<name>A0AA43KGM2_9CYAN</name>
<dbReference type="AlphaFoldDB" id="A0AA43KGM2"/>
<keyword evidence="1" id="KW-0472">Membrane</keyword>
<evidence type="ECO:0000256" key="1">
    <source>
        <dbReference type="SAM" id="Phobius"/>
    </source>
</evidence>